<feature type="region of interest" description="Disordered" evidence="1">
    <location>
        <begin position="242"/>
        <end position="266"/>
    </location>
</feature>
<dbReference type="VEuPathDB" id="ToxoDB:cyc_02936"/>
<gene>
    <name evidence="2" type="ORF">cyc_02936</name>
</gene>
<feature type="compositionally biased region" description="Basic and acidic residues" evidence="1">
    <location>
        <begin position="494"/>
        <end position="507"/>
    </location>
</feature>
<reference evidence="2 3" key="1">
    <citation type="journal article" date="2016" name="BMC Genomics">
        <title>Comparative genomics reveals Cyclospora cayetanensis possesses coccidia-like metabolism and invasion components but unique surface antigens.</title>
        <authorList>
            <person name="Liu S."/>
            <person name="Wang L."/>
            <person name="Zheng H."/>
            <person name="Xu Z."/>
            <person name="Roellig D.M."/>
            <person name="Li N."/>
            <person name="Frace M.A."/>
            <person name="Tang K."/>
            <person name="Arrowood M.J."/>
            <person name="Moss D.M."/>
            <person name="Zhang L."/>
            <person name="Feng Y."/>
            <person name="Xiao L."/>
        </authorList>
    </citation>
    <scope>NUCLEOTIDE SEQUENCE [LARGE SCALE GENOMIC DNA]</scope>
    <source>
        <strain evidence="2 3">CHN_HEN01</strain>
    </source>
</reference>
<evidence type="ECO:0000313" key="2">
    <source>
        <dbReference type="EMBL" id="OEH79468.1"/>
    </source>
</evidence>
<proteinExistence type="predicted"/>
<dbReference type="InParanoid" id="A0A1D3D7P2"/>
<accession>A0A1D3D7P2</accession>
<dbReference type="AlphaFoldDB" id="A0A1D3D7P2"/>
<evidence type="ECO:0000256" key="1">
    <source>
        <dbReference type="SAM" id="MobiDB-lite"/>
    </source>
</evidence>
<organism evidence="2 3">
    <name type="scientific">Cyclospora cayetanensis</name>
    <dbReference type="NCBI Taxonomy" id="88456"/>
    <lineage>
        <taxon>Eukaryota</taxon>
        <taxon>Sar</taxon>
        <taxon>Alveolata</taxon>
        <taxon>Apicomplexa</taxon>
        <taxon>Conoidasida</taxon>
        <taxon>Coccidia</taxon>
        <taxon>Eucoccidiorida</taxon>
        <taxon>Eimeriorina</taxon>
        <taxon>Eimeriidae</taxon>
        <taxon>Cyclospora</taxon>
    </lineage>
</organism>
<name>A0A1D3D7P2_9EIME</name>
<evidence type="ECO:0000313" key="3">
    <source>
        <dbReference type="Proteomes" id="UP000095192"/>
    </source>
</evidence>
<comment type="caution">
    <text evidence="2">The sequence shown here is derived from an EMBL/GenBank/DDBJ whole genome shotgun (WGS) entry which is preliminary data.</text>
</comment>
<keyword evidence="3" id="KW-1185">Reference proteome</keyword>
<sequence length="689" mass="75144">MPLRTLGCKLELDQGTFVRRLTNANLGTFGVVSACLQFKAVALLIHGVKQVVLDSGGWKPTHSYSDVQHSGHWRFQARRPQGDLGPSATFTLQFPDLPHPLRRSEEQLLAAPNAKGVPARLALLLVQGCGGGGKEGVRPELVVSTSEKIGSVKQHAPKAAASAYPMNTLDAPSHAITTSYNSITLFLRGKREPHSSYVLKYSTNKDTTTFGAMGVCSSIGPRASVLDDAVSASGWESPVDAHGGISLSQAHDHPPQATVPQDDIGPRQVGELENAVERALHKQLCGDTLAKQLLPAVMEEGVASRIERSIERLYDDSVADLNSSFLRHTGCLVSGGNREEDVFRISNSLCVKREISRALSSDSEGALSMLRENWEAFTPCGPPSYTVWSPASIVSGRYSKPQEFRRSFQQSPTGAQAAKYAVLSYLPHAKVGRGLFIKKTSGHPLIRCNSSSYDSMAFWCVAAEACPASKGLGGTRAIHDAYNRQQRAPLTERKAVAKDRRGKEAHKGSRKGGRRRAEMILALEEHEVAKIIQTFLALLAPEVIHTTCRDFPKYPRQTKVFTRDTSGATMSSFSNCLRFGGHIRIGELHRSSGGTADSFKGRRKDRWIRRCSPTAHAAFEKYSRTLLLCLGYKFAVRRAVVPPSPRLAVERRDYQETLLCHAAADICFGNSPGAWFSIVVSLVGSVECN</sequence>
<dbReference type="PROSITE" id="PS51257">
    <property type="entry name" value="PROKAR_LIPOPROTEIN"/>
    <property type="match status" value="1"/>
</dbReference>
<protein>
    <submittedName>
        <fullName evidence="2">Uncharacterized protein</fullName>
    </submittedName>
</protein>
<dbReference type="Proteomes" id="UP000095192">
    <property type="component" value="Unassembled WGS sequence"/>
</dbReference>
<dbReference type="EMBL" id="JROU02000376">
    <property type="protein sequence ID" value="OEH79468.1"/>
    <property type="molecule type" value="Genomic_DNA"/>
</dbReference>
<feature type="region of interest" description="Disordered" evidence="1">
    <location>
        <begin position="494"/>
        <end position="515"/>
    </location>
</feature>